<proteinExistence type="predicted"/>
<dbReference type="Proteomes" id="UP000000374">
    <property type="component" value="Chromosome"/>
</dbReference>
<feature type="compositionally biased region" description="Basic residues" evidence="1">
    <location>
        <begin position="141"/>
        <end position="154"/>
    </location>
</feature>
<evidence type="ECO:0000256" key="1">
    <source>
        <dbReference type="SAM" id="MobiDB-lite"/>
    </source>
</evidence>
<dbReference type="EMBL" id="CP000542">
    <property type="protein sequence ID" value="ABM60042.1"/>
    <property type="molecule type" value="Genomic_DNA"/>
</dbReference>
<organism evidence="2 3">
    <name type="scientific">Verminephrobacter eiseniae (strain EF01-2)</name>
    <dbReference type="NCBI Taxonomy" id="391735"/>
    <lineage>
        <taxon>Bacteria</taxon>
        <taxon>Pseudomonadati</taxon>
        <taxon>Pseudomonadota</taxon>
        <taxon>Betaproteobacteria</taxon>
        <taxon>Burkholderiales</taxon>
        <taxon>Comamonadaceae</taxon>
        <taxon>Verminephrobacter</taxon>
    </lineage>
</organism>
<protein>
    <submittedName>
        <fullName evidence="2">Uncharacterized protein</fullName>
    </submittedName>
</protein>
<evidence type="ECO:0000313" key="2">
    <source>
        <dbReference type="EMBL" id="ABM60042.1"/>
    </source>
</evidence>
<name>A1WQY5_VEREI</name>
<dbReference type="KEGG" id="vei:Veis_4339"/>
<dbReference type="HOGENOM" id="CLU_1124160_0_0_4"/>
<dbReference type="STRING" id="391735.Veis_4339"/>
<keyword evidence="3" id="KW-1185">Reference proteome</keyword>
<accession>A1WQY5</accession>
<dbReference type="AlphaFoldDB" id="A1WQY5"/>
<feature type="region of interest" description="Disordered" evidence="1">
    <location>
        <begin position="137"/>
        <end position="170"/>
    </location>
</feature>
<evidence type="ECO:0000313" key="3">
    <source>
        <dbReference type="Proteomes" id="UP000000374"/>
    </source>
</evidence>
<gene>
    <name evidence="2" type="ordered locus">Veis_4339</name>
</gene>
<reference evidence="3" key="1">
    <citation type="submission" date="2006-12" db="EMBL/GenBank/DDBJ databases">
        <title>Complete sequence of chromosome 1 of Verminephrobacter eiseniae EF01-2.</title>
        <authorList>
            <person name="Copeland A."/>
            <person name="Lucas S."/>
            <person name="Lapidus A."/>
            <person name="Barry K."/>
            <person name="Detter J.C."/>
            <person name="Glavina del Rio T."/>
            <person name="Dalin E."/>
            <person name="Tice H."/>
            <person name="Pitluck S."/>
            <person name="Chertkov O."/>
            <person name="Brettin T."/>
            <person name="Bruce D."/>
            <person name="Han C."/>
            <person name="Tapia R."/>
            <person name="Gilna P."/>
            <person name="Schmutz J."/>
            <person name="Larimer F."/>
            <person name="Land M."/>
            <person name="Hauser L."/>
            <person name="Kyrpides N."/>
            <person name="Kim E."/>
            <person name="Stahl D."/>
            <person name="Richardson P."/>
        </authorList>
    </citation>
    <scope>NUCLEOTIDE SEQUENCE [LARGE SCALE GENOMIC DNA]</scope>
    <source>
        <strain evidence="3">EF01-2</strain>
    </source>
</reference>
<sequence length="247" mass="28676">MISLHWQIIWAMTVLHMRCSRLIVDTRRPVANHPCSNCKFNLPMPFHTTWKTPNRASTRASIRAGWLERDRGHWLARCHRHFDRWRMRQGGVWLDGWPGDAGTQCPWQSLGSHLHPHGQPAQQWRLARGRHRHLGEPGQRTLRRQGGHRRRAHKAGLSTPGRPIRCRRPDRWQPPALRRRCHCPSPGRHPRPIRMGFGSNSISKIVRAREGEAQTVQMCGKRSRQSAWMIQESNNEPAALSVPDDRL</sequence>